<dbReference type="InterPro" id="IPR000182">
    <property type="entry name" value="GNAT_dom"/>
</dbReference>
<dbReference type="AlphaFoldDB" id="A0A4Z0V0G7"/>
<evidence type="ECO:0000313" key="2">
    <source>
        <dbReference type="EMBL" id="TGG36582.1"/>
    </source>
</evidence>
<name>A0A4Z0V0G7_9BACT</name>
<dbReference type="GO" id="GO:0016747">
    <property type="term" value="F:acyltransferase activity, transferring groups other than amino-acyl groups"/>
    <property type="evidence" value="ECO:0007669"/>
    <property type="project" value="InterPro"/>
</dbReference>
<dbReference type="PROSITE" id="PS51186">
    <property type="entry name" value="GNAT"/>
    <property type="match status" value="1"/>
</dbReference>
<accession>A0A4Z0V0G7</accession>
<reference evidence="2 3" key="1">
    <citation type="submission" date="2019-02" db="EMBL/GenBank/DDBJ databases">
        <title>Isolation and identification of novel species under the genus Muribaculum.</title>
        <authorList>
            <person name="Miyake S."/>
            <person name="Ding Y."/>
            <person name="Low A."/>
            <person name="Soh M."/>
            <person name="Seedorf H."/>
        </authorList>
    </citation>
    <scope>NUCLEOTIDE SEQUENCE [LARGE SCALE GENOMIC DNA]</scope>
    <source>
        <strain evidence="2 3">TLL-A3</strain>
    </source>
</reference>
<dbReference type="CDD" id="cd04301">
    <property type="entry name" value="NAT_SF"/>
    <property type="match status" value="1"/>
</dbReference>
<dbReference type="Gene3D" id="3.40.630.30">
    <property type="match status" value="1"/>
</dbReference>
<keyword evidence="2" id="KW-0808">Transferase</keyword>
<keyword evidence="3" id="KW-1185">Reference proteome</keyword>
<dbReference type="Pfam" id="PF00583">
    <property type="entry name" value="Acetyltransf_1"/>
    <property type="match status" value="1"/>
</dbReference>
<dbReference type="InterPro" id="IPR016181">
    <property type="entry name" value="Acyl_CoA_acyltransferase"/>
</dbReference>
<evidence type="ECO:0000313" key="3">
    <source>
        <dbReference type="Proteomes" id="UP000297635"/>
    </source>
</evidence>
<comment type="caution">
    <text evidence="2">The sequence shown here is derived from an EMBL/GenBank/DDBJ whole genome shotgun (WGS) entry which is preliminary data.</text>
</comment>
<sequence length="118" mass="14071">MMVQKQVWHRRTRYLIVTQNAATVQLELYKEPQDPDGVTAFICCLWVNEEERKHGHAGRLLDRAEEIAAREGHKRVHLEWCSLDSPQWVLEWYLRRGYEEQEFGHNSSLLVKELNQIK</sequence>
<dbReference type="EMBL" id="SJSA01000002">
    <property type="protein sequence ID" value="TGG36582.1"/>
    <property type="molecule type" value="Genomic_DNA"/>
</dbReference>
<proteinExistence type="predicted"/>
<evidence type="ECO:0000259" key="1">
    <source>
        <dbReference type="PROSITE" id="PS51186"/>
    </source>
</evidence>
<dbReference type="GeneID" id="82150540"/>
<feature type="domain" description="N-acetyltransferase" evidence="1">
    <location>
        <begin position="1"/>
        <end position="115"/>
    </location>
</feature>
<dbReference type="SUPFAM" id="SSF55729">
    <property type="entry name" value="Acyl-CoA N-acyltransferases (Nat)"/>
    <property type="match status" value="1"/>
</dbReference>
<dbReference type="Proteomes" id="UP000297635">
    <property type="component" value="Unassembled WGS sequence"/>
</dbReference>
<organism evidence="2 3">
    <name type="scientific">Duncaniella freteri</name>
    <dbReference type="NCBI Taxonomy" id="2530391"/>
    <lineage>
        <taxon>Bacteria</taxon>
        <taxon>Pseudomonadati</taxon>
        <taxon>Bacteroidota</taxon>
        <taxon>Bacteroidia</taxon>
        <taxon>Bacteroidales</taxon>
        <taxon>Muribaculaceae</taxon>
        <taxon>Duncaniella</taxon>
    </lineage>
</organism>
<protein>
    <submittedName>
        <fullName evidence="2">N-acetyltransferase</fullName>
    </submittedName>
</protein>
<gene>
    <name evidence="2" type="ORF">EZ315_12135</name>
</gene>
<dbReference type="RefSeq" id="WP_135472310.1">
    <property type="nucleotide sequence ID" value="NZ_SJSA01000002.1"/>
</dbReference>